<dbReference type="InterPro" id="IPR033900">
    <property type="entry name" value="Gram_neg_porin_domain"/>
</dbReference>
<dbReference type="Gene3D" id="2.40.160.10">
    <property type="entry name" value="Porin"/>
    <property type="match status" value="1"/>
</dbReference>
<gene>
    <name evidence="3" type="ORF">RS694_04060</name>
</gene>
<dbReference type="AlphaFoldDB" id="A0A1P8K765"/>
<sequence length="348" mass="34510">MKKTLVAMAVLAASGASFAQATISGTVAMGWANTKNATGGESGGLGVDTTVVNFTASEDLGGGLKATAKLGLDGATRGTIGGGDTTLALSSSAFTFTLGATQLANYLQGGIANQSGAFNGFEGRLFDSKSVGTDWASLAVPVGPVTLSLSFYEGGNNQATPTVGGLGLGQGSGGVAANNPSRNTQYQIAYASGPLAANAAFKAYDSSASGGVYSTKSIVRGSVSYDFGVAKVGAGIAQSQLVVAGTETQSMLSVGVPFGAVTVGALVANRVFSGTGNTASGGTIAADDYNQTGYGLELDYALSKQTSVAVNYLSYQQGSGNKDGATRYGPGAANNSSTIFEVALVKSF</sequence>
<dbReference type="RefSeq" id="WP_037247049.1">
    <property type="nucleotide sequence ID" value="NZ_CP019239.1"/>
</dbReference>
<name>A0A1P8K765_9BURK</name>
<evidence type="ECO:0000256" key="1">
    <source>
        <dbReference type="SAM" id="SignalP"/>
    </source>
</evidence>
<evidence type="ECO:0000259" key="2">
    <source>
        <dbReference type="Pfam" id="PF13609"/>
    </source>
</evidence>
<dbReference type="Pfam" id="PF13609">
    <property type="entry name" value="Porin_4"/>
    <property type="match status" value="1"/>
</dbReference>
<dbReference type="SUPFAM" id="SSF56935">
    <property type="entry name" value="Porins"/>
    <property type="match status" value="1"/>
</dbReference>
<evidence type="ECO:0000313" key="3">
    <source>
        <dbReference type="EMBL" id="APW41801.1"/>
    </source>
</evidence>
<dbReference type="GO" id="GO:0015288">
    <property type="term" value="F:porin activity"/>
    <property type="evidence" value="ECO:0007669"/>
    <property type="project" value="InterPro"/>
</dbReference>
<reference evidence="3 4" key="1">
    <citation type="submission" date="2017-01" db="EMBL/GenBank/DDBJ databases">
        <authorList>
            <person name="Mah S.A."/>
            <person name="Swanson W.J."/>
            <person name="Moy G.W."/>
            <person name="Vacquier V.D."/>
        </authorList>
    </citation>
    <scope>NUCLEOTIDE SEQUENCE [LARGE SCALE GENOMIC DNA]</scope>
    <source>
        <strain evidence="3 4">DSM 22694</strain>
    </source>
</reference>
<dbReference type="KEGG" id="rsb:RS694_04060"/>
<dbReference type="STRING" id="1484693.RS694_04060"/>
<dbReference type="Proteomes" id="UP000186110">
    <property type="component" value="Chromosome"/>
</dbReference>
<dbReference type="GO" id="GO:0016020">
    <property type="term" value="C:membrane"/>
    <property type="evidence" value="ECO:0007669"/>
    <property type="project" value="InterPro"/>
</dbReference>
<protein>
    <recommendedName>
        <fullName evidence="2">Porin domain-containing protein</fullName>
    </recommendedName>
</protein>
<dbReference type="InterPro" id="IPR023614">
    <property type="entry name" value="Porin_dom_sf"/>
</dbReference>
<feature type="chain" id="PRO_5010354739" description="Porin domain-containing protein" evidence="1">
    <location>
        <begin position="20"/>
        <end position="348"/>
    </location>
</feature>
<dbReference type="eggNOG" id="ENOG5033YME">
    <property type="taxonomic scope" value="Bacteria"/>
</dbReference>
<dbReference type="EMBL" id="CP019239">
    <property type="protein sequence ID" value="APW41801.1"/>
    <property type="molecule type" value="Genomic_DNA"/>
</dbReference>
<feature type="signal peptide" evidence="1">
    <location>
        <begin position="1"/>
        <end position="19"/>
    </location>
</feature>
<keyword evidence="4" id="KW-1185">Reference proteome</keyword>
<proteinExistence type="predicted"/>
<feature type="domain" description="Porin" evidence="2">
    <location>
        <begin position="8"/>
        <end position="315"/>
    </location>
</feature>
<keyword evidence="1" id="KW-0732">Signal</keyword>
<accession>A0A1P8K765</accession>
<organism evidence="3 4">
    <name type="scientific">Rhodoferax saidenbachensis</name>
    <dbReference type="NCBI Taxonomy" id="1484693"/>
    <lineage>
        <taxon>Bacteria</taxon>
        <taxon>Pseudomonadati</taxon>
        <taxon>Pseudomonadota</taxon>
        <taxon>Betaproteobacteria</taxon>
        <taxon>Burkholderiales</taxon>
        <taxon>Comamonadaceae</taxon>
        <taxon>Rhodoferax</taxon>
    </lineage>
</organism>
<evidence type="ECO:0000313" key="4">
    <source>
        <dbReference type="Proteomes" id="UP000186110"/>
    </source>
</evidence>